<gene>
    <name evidence="3" type="ORF">RN606_06755</name>
    <name evidence="4" type="ORF">RN607_06960</name>
</gene>
<dbReference type="Proteomes" id="UP001303408">
    <property type="component" value="Chromosome"/>
</dbReference>
<proteinExistence type="predicted"/>
<dbReference type="InterPro" id="IPR013216">
    <property type="entry name" value="Methyltransf_11"/>
</dbReference>
<evidence type="ECO:0000313" key="4">
    <source>
        <dbReference type="EMBL" id="WNM28739.1"/>
    </source>
</evidence>
<dbReference type="InterPro" id="IPR050447">
    <property type="entry name" value="Erg6_SMT_methyltransf"/>
</dbReference>
<name>A0AA96JH86_9MICO</name>
<feature type="domain" description="Methyltransferase type 11" evidence="2">
    <location>
        <begin position="67"/>
        <end position="165"/>
    </location>
</feature>
<dbReference type="SUPFAM" id="SSF53335">
    <property type="entry name" value="S-adenosyl-L-methionine-dependent methyltransferases"/>
    <property type="match status" value="1"/>
</dbReference>
<organism evidence="4">
    <name type="scientific">Demequina capsici</name>
    <dbReference type="NCBI Taxonomy" id="3075620"/>
    <lineage>
        <taxon>Bacteria</taxon>
        <taxon>Bacillati</taxon>
        <taxon>Actinomycetota</taxon>
        <taxon>Actinomycetes</taxon>
        <taxon>Micrococcales</taxon>
        <taxon>Demequinaceae</taxon>
        <taxon>Demequina</taxon>
    </lineage>
</organism>
<evidence type="ECO:0000259" key="2">
    <source>
        <dbReference type="Pfam" id="PF08241"/>
    </source>
</evidence>
<evidence type="ECO:0000313" key="3">
    <source>
        <dbReference type="EMBL" id="WNM25844.1"/>
    </source>
</evidence>
<dbReference type="InterPro" id="IPR029063">
    <property type="entry name" value="SAM-dependent_MTases_sf"/>
</dbReference>
<dbReference type="Pfam" id="PF08241">
    <property type="entry name" value="Methyltransf_11"/>
    <property type="match status" value="1"/>
</dbReference>
<evidence type="ECO:0000256" key="1">
    <source>
        <dbReference type="ARBA" id="ARBA00022679"/>
    </source>
</evidence>
<dbReference type="AlphaFoldDB" id="A0AA96JH86"/>
<protein>
    <submittedName>
        <fullName evidence="4">Class I SAM-dependent methyltransferase</fullName>
        <ecNumber evidence="4">2.1.1.-</ecNumber>
    </submittedName>
</protein>
<accession>A0AA96JEL5</accession>
<dbReference type="GO" id="GO:0008757">
    <property type="term" value="F:S-adenosylmethionine-dependent methyltransferase activity"/>
    <property type="evidence" value="ECO:0007669"/>
    <property type="project" value="InterPro"/>
</dbReference>
<evidence type="ECO:0000313" key="5">
    <source>
        <dbReference type="Proteomes" id="UP001304125"/>
    </source>
</evidence>
<sequence length="283" mass="30430">MDRVSRFYTGPGGLIEAIGAALDGAGLSRGSLRTMDLAAVDEFHIRGRVATLEIIEALSVGQGTRVLDLGSGLGGPARTLAELTGCTVVGIDLTPEFGAVAAELSRWTGLSERTTFLVGDATRTGIPDAVMDAVMTVHVAMNIADKLALYAEALRVLRPGGRFVVYDVLQGEGGDVVYPVPWAHEPSTSHLETPERMRQLLTSTGFAILSERDSSDDSLVWFREVREKIERDGPPPVTFAAFLGDAFGQMAANQVRNLAERRIRTVMYLCERPARQAPEAAST</sequence>
<dbReference type="EC" id="2.1.1.-" evidence="4"/>
<dbReference type="PANTHER" id="PTHR44068:SF11">
    <property type="entry name" value="GERANYL DIPHOSPHATE 2-C-METHYLTRANSFERASE"/>
    <property type="match status" value="1"/>
</dbReference>
<keyword evidence="5" id="KW-1185">Reference proteome</keyword>
<reference evidence="4 5" key="1">
    <citation type="submission" date="2023-09" db="EMBL/GenBank/DDBJ databases">
        <title>Demequina sp. a novel bacteria isolated from Capsicum annuum.</title>
        <authorList>
            <person name="Humaira Z."/>
            <person name="Lee J."/>
            <person name="Cho D."/>
        </authorList>
    </citation>
    <scope>NUCLEOTIDE SEQUENCE</scope>
    <source>
        <strain evidence="3 5">OYTSA14</strain>
        <strain evidence="4">PMTSA13</strain>
    </source>
</reference>
<dbReference type="RefSeq" id="WP_313501409.1">
    <property type="nucleotide sequence ID" value="NZ_CP134879.1"/>
</dbReference>
<keyword evidence="4" id="KW-0489">Methyltransferase</keyword>
<dbReference type="EMBL" id="CP134879">
    <property type="protein sequence ID" value="WNM25844.1"/>
    <property type="molecule type" value="Genomic_DNA"/>
</dbReference>
<dbReference type="KEGG" id="dcp:RN607_06960"/>
<accession>A0AA96JH86</accession>
<dbReference type="Gene3D" id="3.40.50.150">
    <property type="entry name" value="Vaccinia Virus protein VP39"/>
    <property type="match status" value="1"/>
</dbReference>
<dbReference type="EMBL" id="CP134880">
    <property type="protein sequence ID" value="WNM28739.1"/>
    <property type="molecule type" value="Genomic_DNA"/>
</dbReference>
<dbReference type="CDD" id="cd02440">
    <property type="entry name" value="AdoMet_MTases"/>
    <property type="match status" value="1"/>
</dbReference>
<dbReference type="Proteomes" id="UP001304125">
    <property type="component" value="Chromosome"/>
</dbReference>
<dbReference type="PANTHER" id="PTHR44068">
    <property type="entry name" value="ZGC:194242"/>
    <property type="match status" value="1"/>
</dbReference>
<keyword evidence="1 4" id="KW-0808">Transferase</keyword>
<dbReference type="GO" id="GO:0032259">
    <property type="term" value="P:methylation"/>
    <property type="evidence" value="ECO:0007669"/>
    <property type="project" value="UniProtKB-KW"/>
</dbReference>